<dbReference type="GO" id="GO:0019843">
    <property type="term" value="F:rRNA binding"/>
    <property type="evidence" value="ECO:0007669"/>
    <property type="project" value="UniProtKB-UniRule"/>
</dbReference>
<organism evidence="12 13">
    <name type="scientific">Anaplasma platys</name>
    <dbReference type="NCBI Taxonomy" id="949"/>
    <lineage>
        <taxon>Bacteria</taxon>
        <taxon>Pseudomonadati</taxon>
        <taxon>Pseudomonadota</taxon>
        <taxon>Alphaproteobacteria</taxon>
        <taxon>Rickettsiales</taxon>
        <taxon>Anaplasmataceae</taxon>
        <taxon>Anaplasma</taxon>
    </lineage>
</organism>
<dbReference type="AlphaFoldDB" id="A0A858PXG1"/>
<keyword evidence="2 7" id="KW-0699">rRNA-binding</keyword>
<sequence>MLSVILRSSVRGLGKAGEVARVKPGYARYLLSDGKAVRATKRNMELLEEKLSVIAEQSEKKLREADKAAASLAEECLIIIRQASDDGKLFGSVTVRDVAKLLDAIGYAVQPKEVFFSETIKRTGEYDVSVELHADLVAVVKLHVVRNDAEAERVKLAVAREKKSRSEVVAAEAAEAASSGASAVAESEGVSAPAMGESVSSGDVEGSI</sequence>
<evidence type="ECO:0000256" key="7">
    <source>
        <dbReference type="HAMAP-Rule" id="MF_00503"/>
    </source>
</evidence>
<feature type="domain" description="Large ribosomal subunit protein bL9 C-terminal" evidence="11">
    <location>
        <begin position="64"/>
        <end position="146"/>
    </location>
</feature>
<evidence type="ECO:0000256" key="4">
    <source>
        <dbReference type="ARBA" id="ARBA00022980"/>
    </source>
</evidence>
<evidence type="ECO:0000256" key="8">
    <source>
        <dbReference type="SAM" id="Coils"/>
    </source>
</evidence>
<feature type="region of interest" description="Disordered" evidence="9">
    <location>
        <begin position="174"/>
        <end position="208"/>
    </location>
</feature>
<evidence type="ECO:0000256" key="6">
    <source>
        <dbReference type="ARBA" id="ARBA00035292"/>
    </source>
</evidence>
<dbReference type="EMBL" id="CP046391">
    <property type="protein sequence ID" value="QJC27269.1"/>
    <property type="molecule type" value="Genomic_DNA"/>
</dbReference>
<reference evidence="12 13" key="1">
    <citation type="journal article" date="2020" name="Pathogens">
        <title>First Whole Genome Sequence of Anaplasma platys, an Obligate Intracellular Rickettsial Pathogen of Dogs.</title>
        <authorList>
            <person name="Llanes A."/>
            <person name="Rajeev S."/>
        </authorList>
    </citation>
    <scope>NUCLEOTIDE SEQUENCE [LARGE SCALE GENOMIC DNA]</scope>
    <source>
        <strain evidence="12 13">S3</strain>
    </source>
</reference>
<keyword evidence="5 7" id="KW-0687">Ribonucleoprotein</keyword>
<keyword evidence="3 7" id="KW-0694">RNA-binding</keyword>
<evidence type="ECO:0000256" key="5">
    <source>
        <dbReference type="ARBA" id="ARBA00023274"/>
    </source>
</evidence>
<dbReference type="NCBIfam" id="TIGR00158">
    <property type="entry name" value="L9"/>
    <property type="match status" value="1"/>
</dbReference>
<dbReference type="PANTHER" id="PTHR21368">
    <property type="entry name" value="50S RIBOSOMAL PROTEIN L9"/>
    <property type="match status" value="1"/>
</dbReference>
<evidence type="ECO:0000259" key="11">
    <source>
        <dbReference type="Pfam" id="PF03948"/>
    </source>
</evidence>
<evidence type="ECO:0000256" key="9">
    <source>
        <dbReference type="SAM" id="MobiDB-lite"/>
    </source>
</evidence>
<name>A0A858PXG1_9RICK</name>
<dbReference type="Pfam" id="PF01281">
    <property type="entry name" value="Ribosomal_L9_N"/>
    <property type="match status" value="1"/>
</dbReference>
<dbReference type="SUPFAM" id="SSF55653">
    <property type="entry name" value="Ribosomal protein L9 C-domain"/>
    <property type="match status" value="1"/>
</dbReference>
<evidence type="ECO:0000256" key="3">
    <source>
        <dbReference type="ARBA" id="ARBA00022884"/>
    </source>
</evidence>
<keyword evidence="13" id="KW-1185">Reference proteome</keyword>
<evidence type="ECO:0000259" key="10">
    <source>
        <dbReference type="Pfam" id="PF01281"/>
    </source>
</evidence>
<evidence type="ECO:0000313" key="12">
    <source>
        <dbReference type="EMBL" id="QJC27269.1"/>
    </source>
</evidence>
<dbReference type="InterPro" id="IPR020069">
    <property type="entry name" value="Ribosomal_bL9_C"/>
</dbReference>
<dbReference type="HAMAP" id="MF_00503">
    <property type="entry name" value="Ribosomal_bL9"/>
    <property type="match status" value="1"/>
</dbReference>
<feature type="coiled-coil region" evidence="8">
    <location>
        <begin position="37"/>
        <end position="75"/>
    </location>
</feature>
<comment type="function">
    <text evidence="7">Binds to the 23S rRNA.</text>
</comment>
<dbReference type="GO" id="GO:0005840">
    <property type="term" value="C:ribosome"/>
    <property type="evidence" value="ECO:0007669"/>
    <property type="project" value="UniProtKB-KW"/>
</dbReference>
<evidence type="ECO:0000256" key="2">
    <source>
        <dbReference type="ARBA" id="ARBA00022730"/>
    </source>
</evidence>
<dbReference type="Gene3D" id="3.10.430.100">
    <property type="entry name" value="Ribosomal protein L9, C-terminal domain"/>
    <property type="match status" value="1"/>
</dbReference>
<dbReference type="Proteomes" id="UP000500930">
    <property type="component" value="Chromosome"/>
</dbReference>
<dbReference type="InterPro" id="IPR020070">
    <property type="entry name" value="Ribosomal_bL9_N"/>
</dbReference>
<keyword evidence="4 7" id="KW-0689">Ribosomal protein</keyword>
<dbReference type="Pfam" id="PF03948">
    <property type="entry name" value="Ribosomal_L9_C"/>
    <property type="match status" value="1"/>
</dbReference>
<evidence type="ECO:0000256" key="1">
    <source>
        <dbReference type="ARBA" id="ARBA00010605"/>
    </source>
</evidence>
<feature type="domain" description="Ribosomal protein L9" evidence="10">
    <location>
        <begin position="3"/>
        <end position="46"/>
    </location>
</feature>
<dbReference type="InterPro" id="IPR036791">
    <property type="entry name" value="Ribosomal_bL9_C_sf"/>
</dbReference>
<dbReference type="GO" id="GO:0006412">
    <property type="term" value="P:translation"/>
    <property type="evidence" value="ECO:0007669"/>
    <property type="project" value="UniProtKB-UniRule"/>
</dbReference>
<dbReference type="KEGG" id="aplt:ANPL_00755"/>
<dbReference type="SUPFAM" id="SSF55658">
    <property type="entry name" value="L9 N-domain-like"/>
    <property type="match status" value="1"/>
</dbReference>
<gene>
    <name evidence="7 12" type="primary">rplI</name>
    <name evidence="12" type="ORF">ANPL_00755</name>
</gene>
<dbReference type="InterPro" id="IPR020594">
    <property type="entry name" value="Ribosomal_bL9_bac/chp"/>
</dbReference>
<proteinExistence type="inferred from homology"/>
<keyword evidence="8" id="KW-0175">Coiled coil</keyword>
<dbReference type="RefSeq" id="WP_169192913.1">
    <property type="nucleotide sequence ID" value="NZ_CP046391.1"/>
</dbReference>
<dbReference type="GO" id="GO:1990904">
    <property type="term" value="C:ribonucleoprotein complex"/>
    <property type="evidence" value="ECO:0007669"/>
    <property type="project" value="UniProtKB-KW"/>
</dbReference>
<dbReference type="Gene3D" id="3.40.5.10">
    <property type="entry name" value="Ribosomal protein L9, N-terminal domain"/>
    <property type="match status" value="1"/>
</dbReference>
<accession>A0A858PXG1</accession>
<comment type="similarity">
    <text evidence="1 7">Belongs to the bacterial ribosomal protein bL9 family.</text>
</comment>
<dbReference type="GO" id="GO:0003735">
    <property type="term" value="F:structural constituent of ribosome"/>
    <property type="evidence" value="ECO:0007669"/>
    <property type="project" value="InterPro"/>
</dbReference>
<evidence type="ECO:0000313" key="13">
    <source>
        <dbReference type="Proteomes" id="UP000500930"/>
    </source>
</evidence>
<dbReference type="InterPro" id="IPR009027">
    <property type="entry name" value="Ribosomal_bL9/RNase_H1_N"/>
</dbReference>
<dbReference type="InterPro" id="IPR000244">
    <property type="entry name" value="Ribosomal_bL9"/>
</dbReference>
<dbReference type="InterPro" id="IPR036935">
    <property type="entry name" value="Ribosomal_bL9_N_sf"/>
</dbReference>
<protein>
    <recommendedName>
        <fullName evidence="6 7">Large ribosomal subunit protein bL9</fullName>
    </recommendedName>
</protein>